<dbReference type="Bgee" id="ENSOCUG00000023897">
    <property type="expression patterns" value="Expressed in testis"/>
</dbReference>
<proteinExistence type="predicted"/>
<dbReference type="FunCoup" id="G1U3M7">
    <property type="interactions" value="1"/>
</dbReference>
<keyword evidence="1" id="KW-0812">Transmembrane</keyword>
<feature type="transmembrane region" description="Helical" evidence="1">
    <location>
        <begin position="198"/>
        <end position="223"/>
    </location>
</feature>
<dbReference type="eggNOG" id="ENOG502RU02">
    <property type="taxonomic scope" value="Eukaryota"/>
</dbReference>
<reference evidence="2 3" key="1">
    <citation type="journal article" date="2011" name="Nature">
        <title>A high-resolution map of human evolutionary constraint using 29 mammals.</title>
        <authorList>
            <person name="Lindblad-Toh K."/>
            <person name="Garber M."/>
            <person name="Zuk O."/>
            <person name="Lin M.F."/>
            <person name="Parker B.J."/>
            <person name="Washietl S."/>
            <person name="Kheradpour P."/>
            <person name="Ernst J."/>
            <person name="Jordan G."/>
            <person name="Mauceli E."/>
            <person name="Ward L.D."/>
            <person name="Lowe C.B."/>
            <person name="Holloway A.K."/>
            <person name="Clamp M."/>
            <person name="Gnerre S."/>
            <person name="Alfoldi J."/>
            <person name="Beal K."/>
            <person name="Chang J."/>
            <person name="Clawson H."/>
            <person name="Cuff J."/>
            <person name="Di Palma F."/>
            <person name="Fitzgerald S."/>
            <person name="Flicek P."/>
            <person name="Guttman M."/>
            <person name="Hubisz M.J."/>
            <person name="Jaffe D.B."/>
            <person name="Jungreis I."/>
            <person name="Kent W.J."/>
            <person name="Kostka D."/>
            <person name="Lara M."/>
            <person name="Martins A.L."/>
            <person name="Massingham T."/>
            <person name="Moltke I."/>
            <person name="Raney B.J."/>
            <person name="Rasmussen M.D."/>
            <person name="Robinson J."/>
            <person name="Stark A."/>
            <person name="Vilella A.J."/>
            <person name="Wen J."/>
            <person name="Xie X."/>
            <person name="Zody M.C."/>
            <person name="Baldwin J."/>
            <person name="Bloom T."/>
            <person name="Chin C.W."/>
            <person name="Heiman D."/>
            <person name="Nicol R."/>
            <person name="Nusbaum C."/>
            <person name="Young S."/>
            <person name="Wilkinson J."/>
            <person name="Worley K.C."/>
            <person name="Kovar C.L."/>
            <person name="Muzny D.M."/>
            <person name="Gibbs R.A."/>
            <person name="Cree A."/>
            <person name="Dihn H.H."/>
            <person name="Fowler G."/>
            <person name="Jhangiani S."/>
            <person name="Joshi V."/>
            <person name="Lee S."/>
            <person name="Lewis L.R."/>
            <person name="Nazareth L.V."/>
            <person name="Okwuonu G."/>
            <person name="Santibanez J."/>
            <person name="Warren W.C."/>
            <person name="Mardis E.R."/>
            <person name="Weinstock G.M."/>
            <person name="Wilson R.K."/>
            <person name="Delehaunty K."/>
            <person name="Dooling D."/>
            <person name="Fronik C."/>
            <person name="Fulton L."/>
            <person name="Fulton B."/>
            <person name="Graves T."/>
            <person name="Minx P."/>
            <person name="Sodergren E."/>
            <person name="Birney E."/>
            <person name="Margulies E.H."/>
            <person name="Herrero J."/>
            <person name="Green E.D."/>
            <person name="Haussler D."/>
            <person name="Siepel A."/>
            <person name="Goldman N."/>
            <person name="Pollard K.S."/>
            <person name="Pedersen J.S."/>
            <person name="Lander E.S."/>
            <person name="Kellis M."/>
        </authorList>
    </citation>
    <scope>NUCLEOTIDE SEQUENCE [LARGE SCALE GENOMIC DNA]</scope>
    <source>
        <strain evidence="2 3">Thorbecke inbred</strain>
    </source>
</reference>
<evidence type="ECO:0000313" key="3">
    <source>
        <dbReference type="Proteomes" id="UP000001811"/>
    </source>
</evidence>
<feature type="transmembrane region" description="Helical" evidence="1">
    <location>
        <begin position="146"/>
        <end position="169"/>
    </location>
</feature>
<dbReference type="PaxDb" id="9986-ENSOCUP00000023991"/>
<dbReference type="Gene3D" id="1.20.140.150">
    <property type="match status" value="1"/>
</dbReference>
<dbReference type="GeneTree" id="ENSGT00520000056155"/>
<name>G1U3M7_RABIT</name>
<keyword evidence="1" id="KW-1133">Transmembrane helix</keyword>
<feature type="transmembrane region" description="Helical" evidence="1">
    <location>
        <begin position="111"/>
        <end position="134"/>
    </location>
</feature>
<keyword evidence="1" id="KW-0472">Membrane</keyword>
<feature type="transmembrane region" description="Helical" evidence="1">
    <location>
        <begin position="27"/>
        <end position="48"/>
    </location>
</feature>
<dbReference type="AlphaFoldDB" id="G1U3M7"/>
<dbReference type="Ensembl" id="ENSOCUT00000031822.3">
    <property type="protein sequence ID" value="ENSOCUP00000023991.2"/>
    <property type="gene ID" value="ENSOCUG00000023897.3"/>
</dbReference>
<organism evidence="2 3">
    <name type="scientific">Oryctolagus cuniculus</name>
    <name type="common">Rabbit</name>
    <dbReference type="NCBI Taxonomy" id="9986"/>
    <lineage>
        <taxon>Eukaryota</taxon>
        <taxon>Metazoa</taxon>
        <taxon>Chordata</taxon>
        <taxon>Craniata</taxon>
        <taxon>Vertebrata</taxon>
        <taxon>Euteleostomi</taxon>
        <taxon>Mammalia</taxon>
        <taxon>Eutheria</taxon>
        <taxon>Euarchontoglires</taxon>
        <taxon>Glires</taxon>
        <taxon>Lagomorpha</taxon>
        <taxon>Leporidae</taxon>
        <taxon>Oryctolagus</taxon>
    </lineage>
</organism>
<evidence type="ECO:0000256" key="1">
    <source>
        <dbReference type="SAM" id="Phobius"/>
    </source>
</evidence>
<reference evidence="2" key="3">
    <citation type="submission" date="2025-09" db="UniProtKB">
        <authorList>
            <consortium name="Ensembl"/>
        </authorList>
    </citation>
    <scope>IDENTIFICATION</scope>
    <source>
        <strain evidence="2">Thorbecke</strain>
    </source>
</reference>
<accession>G1U3M7</accession>
<evidence type="ECO:0000313" key="2">
    <source>
        <dbReference type="Ensembl" id="ENSOCUP00000023991.2"/>
    </source>
</evidence>
<keyword evidence="3" id="KW-1185">Reference proteome</keyword>
<dbReference type="HOGENOM" id="CLU_1197245_0_0_1"/>
<dbReference type="InParanoid" id="G1U3M7"/>
<dbReference type="OMA" id="WRVWEFN"/>
<sequence length="243" mass="28148">MKSVFHAPSIQMYGIFRLYRLSEMKQWICKLIGLFFSYLSWAFGVSLVNSRSWRVWEFDSQTVPFVFIGFWEAFYYKRVNISGSVTEVPMSSTINASWVISTEIEYGRDLIVLPIFMKTTVLIFSTVAVLVSWIKAPYPEFIQMCYKISVFFLFTSCGCTFTVVIWNFIVDFYGQSTLDFPLTFPVDKEILIRKHFSYVFPAGISTATLSLVSATMFLCELCLAERRNRVKPLPVDDHSKEKV</sequence>
<dbReference type="EMBL" id="AAGW02026576">
    <property type="status" value="NOT_ANNOTATED_CDS"/>
    <property type="molecule type" value="Genomic_DNA"/>
</dbReference>
<protein>
    <submittedName>
        <fullName evidence="2">Uncharacterized protein</fullName>
    </submittedName>
</protein>
<dbReference type="Proteomes" id="UP000001811">
    <property type="component" value="Chromosome 16"/>
</dbReference>
<reference evidence="2" key="2">
    <citation type="submission" date="2025-08" db="UniProtKB">
        <authorList>
            <consortium name="Ensembl"/>
        </authorList>
    </citation>
    <scope>IDENTIFICATION</scope>
    <source>
        <strain evidence="2">Thorbecke</strain>
    </source>
</reference>